<evidence type="ECO:0000313" key="1">
    <source>
        <dbReference type="EMBL" id="NID06651.1"/>
    </source>
</evidence>
<dbReference type="Proteomes" id="UP001429601">
    <property type="component" value="Unassembled WGS sequence"/>
</dbReference>
<accession>A0ABX0QA16</accession>
<dbReference type="NCBIfam" id="TIGR01563">
    <property type="entry name" value="gp16_SPP1"/>
    <property type="match status" value="1"/>
</dbReference>
<gene>
    <name evidence="1" type="ORF">HBF26_17280</name>
</gene>
<evidence type="ECO:0000313" key="2">
    <source>
        <dbReference type="Proteomes" id="UP001429601"/>
    </source>
</evidence>
<dbReference type="Pfam" id="PF05521">
    <property type="entry name" value="Phage_HCP"/>
    <property type="match status" value="1"/>
</dbReference>
<protein>
    <submittedName>
        <fullName evidence="1">Phage head closure protein</fullName>
    </submittedName>
</protein>
<proteinExistence type="predicted"/>
<sequence length="113" mass="12272">MGLAAGSLNRRIAIQKPGTVKDPAGQPIKGWVDHVITWANVKSQTGMGTIVGEQYGVATSVTRYSFRIRYRQGIDASMRVLMGGVPYDITSVQMDEAGREWTDLVCNRGANNG</sequence>
<reference evidence="1 2" key="1">
    <citation type="journal article" date="2011" name="Curr. Microbiol.">
        <title>Luteibacter jiangsuensis sp. nov.: a methamidophos-degrading bacterium isolated from a methamidophos-manufacturing factory.</title>
        <authorList>
            <person name="Wang L."/>
            <person name="Wang G.L."/>
            <person name="Li S.P."/>
            <person name="Jiang J.D."/>
        </authorList>
    </citation>
    <scope>NUCLEOTIDE SEQUENCE [LARGE SCALE GENOMIC DNA]</scope>
    <source>
        <strain evidence="1 2">CGMCC 1.10133</strain>
    </source>
</reference>
<dbReference type="InterPro" id="IPR008767">
    <property type="entry name" value="Phage_SPP1_head-tail_adaptor"/>
</dbReference>
<organism evidence="1 2">
    <name type="scientific">Luteibacter jiangsuensis</name>
    <dbReference type="NCBI Taxonomy" id="637577"/>
    <lineage>
        <taxon>Bacteria</taxon>
        <taxon>Pseudomonadati</taxon>
        <taxon>Pseudomonadota</taxon>
        <taxon>Gammaproteobacteria</taxon>
        <taxon>Lysobacterales</taxon>
        <taxon>Rhodanobacteraceae</taxon>
        <taxon>Luteibacter</taxon>
    </lineage>
</organism>
<name>A0ABX0QA16_9GAMM</name>
<dbReference type="Gene3D" id="2.40.10.270">
    <property type="entry name" value="Bacteriophage SPP1 head-tail adaptor protein"/>
    <property type="match status" value="1"/>
</dbReference>
<dbReference type="RefSeq" id="WP_167129343.1">
    <property type="nucleotide sequence ID" value="NZ_JAAQQR010000010.1"/>
</dbReference>
<dbReference type="InterPro" id="IPR038666">
    <property type="entry name" value="SSP1_head-tail_sf"/>
</dbReference>
<comment type="caution">
    <text evidence="1">The sequence shown here is derived from an EMBL/GenBank/DDBJ whole genome shotgun (WGS) entry which is preliminary data.</text>
</comment>
<keyword evidence="2" id="KW-1185">Reference proteome</keyword>
<dbReference type="EMBL" id="JAAQQR010000010">
    <property type="protein sequence ID" value="NID06651.1"/>
    <property type="molecule type" value="Genomic_DNA"/>
</dbReference>